<accession>Q6K388</accession>
<evidence type="ECO:0000313" key="2">
    <source>
        <dbReference type="EMBL" id="BAD22430.1"/>
    </source>
</evidence>
<reference evidence="3" key="4">
    <citation type="journal article" date="2008" name="Nucleic Acids Res.">
        <title>The rice annotation project database (RAP-DB): 2008 update.</title>
        <authorList>
            <consortium name="The rice annotation project (RAP)"/>
        </authorList>
    </citation>
    <scope>GENOME REANNOTATION</scope>
    <source>
        <strain evidence="3">cv. Nipponbare</strain>
    </source>
</reference>
<proteinExistence type="predicted"/>
<evidence type="ECO:0000313" key="3">
    <source>
        <dbReference type="Proteomes" id="UP000000763"/>
    </source>
</evidence>
<evidence type="ECO:0000313" key="1">
    <source>
        <dbReference type="EMBL" id="BAD19892.1"/>
    </source>
</evidence>
<dbReference type="EMBL" id="AP005563">
    <property type="protein sequence ID" value="BAD19892.1"/>
    <property type="molecule type" value="Genomic_DNA"/>
</dbReference>
<reference evidence="1" key="1">
    <citation type="submission" date="2002-07" db="EMBL/GenBank/DDBJ databases">
        <title>Oryza sativa nipponbare(GA3) genomic DNA, chromosome 9, BAC clone:OJ1227_D07.</title>
        <authorList>
            <person name="Sasaki T."/>
            <person name="Matsumoto T."/>
            <person name="Hattori M."/>
            <person name="Sakaki Y."/>
            <person name="Katayose Y."/>
        </authorList>
    </citation>
    <scope>NUCLEOTIDE SEQUENCE</scope>
</reference>
<sequence length="64" mass="7021">MALMFIKSHTAQEIIGGIVDSDNAKTYLANIQENFKSSSKNYASTIISKMLSSTYNGKGSISWK</sequence>
<dbReference type="Proteomes" id="UP000000763">
    <property type="component" value="Chromosome 9"/>
</dbReference>
<protein>
    <submittedName>
        <fullName evidence="2">Uncharacterized protein</fullName>
    </submittedName>
</protein>
<dbReference type="EMBL" id="AP005725">
    <property type="protein sequence ID" value="BAD22430.1"/>
    <property type="molecule type" value="Genomic_DNA"/>
</dbReference>
<name>Q6K388_ORYSJ</name>
<organism evidence="2 3">
    <name type="scientific">Oryza sativa subsp. japonica</name>
    <name type="common">Rice</name>
    <dbReference type="NCBI Taxonomy" id="39947"/>
    <lineage>
        <taxon>Eukaryota</taxon>
        <taxon>Viridiplantae</taxon>
        <taxon>Streptophyta</taxon>
        <taxon>Embryophyta</taxon>
        <taxon>Tracheophyta</taxon>
        <taxon>Spermatophyta</taxon>
        <taxon>Magnoliopsida</taxon>
        <taxon>Liliopsida</taxon>
        <taxon>Poales</taxon>
        <taxon>Poaceae</taxon>
        <taxon>BOP clade</taxon>
        <taxon>Oryzoideae</taxon>
        <taxon>Oryzeae</taxon>
        <taxon>Oryzinae</taxon>
        <taxon>Oryza</taxon>
        <taxon>Oryza sativa</taxon>
    </lineage>
</organism>
<reference evidence="3" key="3">
    <citation type="journal article" date="2005" name="Nature">
        <title>The map-based sequence of the rice genome.</title>
        <authorList>
            <consortium name="International rice genome sequencing project (IRGSP)"/>
            <person name="Matsumoto T."/>
            <person name="Wu J."/>
            <person name="Kanamori H."/>
            <person name="Katayose Y."/>
            <person name="Fujisawa M."/>
            <person name="Namiki N."/>
            <person name="Mizuno H."/>
            <person name="Yamamoto K."/>
            <person name="Antonio B.A."/>
            <person name="Baba T."/>
            <person name="Sakata K."/>
            <person name="Nagamura Y."/>
            <person name="Aoki H."/>
            <person name="Arikawa K."/>
            <person name="Arita K."/>
            <person name="Bito T."/>
            <person name="Chiden Y."/>
            <person name="Fujitsuka N."/>
            <person name="Fukunaka R."/>
            <person name="Hamada M."/>
            <person name="Harada C."/>
            <person name="Hayashi A."/>
            <person name="Hijishita S."/>
            <person name="Honda M."/>
            <person name="Hosokawa S."/>
            <person name="Ichikawa Y."/>
            <person name="Idonuma A."/>
            <person name="Iijima M."/>
            <person name="Ikeda M."/>
            <person name="Ikeno M."/>
            <person name="Ito K."/>
            <person name="Ito S."/>
            <person name="Ito T."/>
            <person name="Ito Y."/>
            <person name="Ito Y."/>
            <person name="Iwabuchi A."/>
            <person name="Kamiya K."/>
            <person name="Karasawa W."/>
            <person name="Kurita K."/>
            <person name="Katagiri S."/>
            <person name="Kikuta A."/>
            <person name="Kobayashi H."/>
            <person name="Kobayashi N."/>
            <person name="Machita K."/>
            <person name="Maehara T."/>
            <person name="Masukawa M."/>
            <person name="Mizubayashi T."/>
            <person name="Mukai Y."/>
            <person name="Nagasaki H."/>
            <person name="Nagata Y."/>
            <person name="Naito S."/>
            <person name="Nakashima M."/>
            <person name="Nakama Y."/>
            <person name="Nakamichi Y."/>
            <person name="Nakamura M."/>
            <person name="Meguro A."/>
            <person name="Negishi M."/>
            <person name="Ohta I."/>
            <person name="Ohta T."/>
            <person name="Okamoto M."/>
            <person name="Ono N."/>
            <person name="Saji S."/>
            <person name="Sakaguchi M."/>
            <person name="Sakai K."/>
            <person name="Shibata M."/>
            <person name="Shimokawa T."/>
            <person name="Song J."/>
            <person name="Takazaki Y."/>
            <person name="Terasawa K."/>
            <person name="Tsugane M."/>
            <person name="Tsuji K."/>
            <person name="Ueda S."/>
            <person name="Waki K."/>
            <person name="Yamagata H."/>
            <person name="Yamamoto M."/>
            <person name="Yamamoto S."/>
            <person name="Yamane H."/>
            <person name="Yoshiki S."/>
            <person name="Yoshihara R."/>
            <person name="Yukawa K."/>
            <person name="Zhong H."/>
            <person name="Yano M."/>
            <person name="Yuan Q."/>
            <person name="Ouyang S."/>
            <person name="Liu J."/>
            <person name="Jones K.M."/>
            <person name="Gansberger K."/>
            <person name="Moffat K."/>
            <person name="Hill J."/>
            <person name="Bera J."/>
            <person name="Fadrosh D."/>
            <person name="Jin S."/>
            <person name="Johri S."/>
            <person name="Kim M."/>
            <person name="Overton L."/>
            <person name="Reardon M."/>
            <person name="Tsitrin T."/>
            <person name="Vuong H."/>
            <person name="Weaver B."/>
            <person name="Ciecko A."/>
            <person name="Tallon L."/>
            <person name="Jackson J."/>
            <person name="Pai G."/>
            <person name="Aken S.V."/>
            <person name="Utterback T."/>
            <person name="Reidmuller S."/>
            <person name="Feldblyum T."/>
            <person name="Hsiao J."/>
            <person name="Zismann V."/>
            <person name="Iobst S."/>
            <person name="de Vazeille A.R."/>
            <person name="Buell C.R."/>
            <person name="Ying K."/>
            <person name="Li Y."/>
            <person name="Lu T."/>
            <person name="Huang Y."/>
            <person name="Zhao Q."/>
            <person name="Feng Q."/>
            <person name="Zhang L."/>
            <person name="Zhu J."/>
            <person name="Weng Q."/>
            <person name="Mu J."/>
            <person name="Lu Y."/>
            <person name="Fan D."/>
            <person name="Liu Y."/>
            <person name="Guan J."/>
            <person name="Zhang Y."/>
            <person name="Yu S."/>
            <person name="Liu X."/>
            <person name="Zhang Y."/>
            <person name="Hong G."/>
            <person name="Han B."/>
            <person name="Choisne N."/>
            <person name="Demange N."/>
            <person name="Orjeda G."/>
            <person name="Samain S."/>
            <person name="Cattolico L."/>
            <person name="Pelletier E."/>
            <person name="Couloux A."/>
            <person name="Segurens B."/>
            <person name="Wincker P."/>
            <person name="D'Hont A."/>
            <person name="Scarpelli C."/>
            <person name="Weissenbach J."/>
            <person name="Salanoubat M."/>
            <person name="Quetier F."/>
            <person name="Yu Y."/>
            <person name="Kim H.R."/>
            <person name="Rambo T."/>
            <person name="Currie J."/>
            <person name="Collura K."/>
            <person name="Luo M."/>
            <person name="Yang T."/>
            <person name="Ammiraju J.S.S."/>
            <person name="Engler F."/>
            <person name="Soderlund C."/>
            <person name="Wing R.A."/>
            <person name="Palmer L.E."/>
            <person name="de la Bastide M."/>
            <person name="Spiegel L."/>
            <person name="Nascimento L."/>
            <person name="Zutavern T."/>
            <person name="O'Shaughnessy A."/>
            <person name="Dike S."/>
            <person name="Dedhia N."/>
            <person name="Preston R."/>
            <person name="Balija V."/>
            <person name="McCombie W.R."/>
            <person name="Chow T."/>
            <person name="Chen H."/>
            <person name="Chung M."/>
            <person name="Chen C."/>
            <person name="Shaw J."/>
            <person name="Wu H."/>
            <person name="Hsiao K."/>
            <person name="Chao Y."/>
            <person name="Chu M."/>
            <person name="Cheng C."/>
            <person name="Hour A."/>
            <person name="Lee P."/>
            <person name="Lin S."/>
            <person name="Lin Y."/>
            <person name="Liou J."/>
            <person name="Liu S."/>
            <person name="Hsing Y."/>
            <person name="Raghuvanshi S."/>
            <person name="Mohanty A."/>
            <person name="Bharti A.K."/>
            <person name="Gaur A."/>
            <person name="Gupta V."/>
            <person name="Kumar D."/>
            <person name="Ravi V."/>
            <person name="Vij S."/>
            <person name="Kapur A."/>
            <person name="Khurana P."/>
            <person name="Khurana P."/>
            <person name="Khurana J.P."/>
            <person name="Tyagi A.K."/>
            <person name="Gaikwad K."/>
            <person name="Singh A."/>
            <person name="Dalal V."/>
            <person name="Srivastava S."/>
            <person name="Dixit A."/>
            <person name="Pal A.K."/>
            <person name="Ghazi I.A."/>
            <person name="Yadav M."/>
            <person name="Pandit A."/>
            <person name="Bhargava A."/>
            <person name="Sureshbabu K."/>
            <person name="Batra K."/>
            <person name="Sharma T.R."/>
            <person name="Mohapatra T."/>
            <person name="Singh N.K."/>
            <person name="Messing J."/>
            <person name="Nelson A.B."/>
            <person name="Fuks G."/>
            <person name="Kavchok S."/>
            <person name="Keizer G."/>
            <person name="Linton E."/>
            <person name="Llaca V."/>
            <person name="Song R."/>
            <person name="Tanyolac B."/>
            <person name="Young S."/>
            <person name="Ho-Il K."/>
            <person name="Hahn J.H."/>
            <person name="Sangsakoo G."/>
            <person name="Vanavichit A."/>
            <person name="de Mattos Luiz.A.T."/>
            <person name="Zimmer P.D."/>
            <person name="Malone G."/>
            <person name="Dellagostin O."/>
            <person name="de Oliveira A.C."/>
            <person name="Bevan M."/>
            <person name="Bancroft I."/>
            <person name="Minx P."/>
            <person name="Cordum H."/>
            <person name="Wilson R."/>
            <person name="Cheng Z."/>
            <person name="Jin W."/>
            <person name="Jiang J."/>
            <person name="Leong S.A."/>
            <person name="Iwama H."/>
            <person name="Gojobori T."/>
            <person name="Itoh T."/>
            <person name="Niimura Y."/>
            <person name="Fujii Y."/>
            <person name="Habara T."/>
            <person name="Sakai H."/>
            <person name="Sato Y."/>
            <person name="Wilson G."/>
            <person name="Kumar K."/>
            <person name="McCouch S."/>
            <person name="Juretic N."/>
            <person name="Hoen D."/>
            <person name="Wright S."/>
            <person name="Bruskiewich R."/>
            <person name="Bureau T."/>
            <person name="Miyao A."/>
            <person name="Hirochika H."/>
            <person name="Nishikawa T."/>
            <person name="Kadowaki K."/>
            <person name="Sugiura M."/>
            <person name="Burr B."/>
            <person name="Sasaki T."/>
        </authorList>
    </citation>
    <scope>NUCLEOTIDE SEQUENCE [LARGE SCALE GENOMIC DNA]</scope>
    <source>
        <strain evidence="3">cv. Nipponbare</strain>
    </source>
</reference>
<dbReference type="AlphaFoldDB" id="Q6K388"/>
<gene>
    <name evidence="1" type="ORF">OJ1227_D07.28</name>
    <name evidence="2" type="ORF">OSJNBa0025H18.7</name>
</gene>
<reference evidence="2" key="2">
    <citation type="submission" date="2002-09" db="EMBL/GenBank/DDBJ databases">
        <title>Oryza sativa nipponbare(GA3) genomic DNA, chromosome 9, BAC clone:OSJNBa0025H18.</title>
        <authorList>
            <person name="Sasaki T."/>
            <person name="Matsumoto T."/>
            <person name="Katayose Y."/>
        </authorList>
    </citation>
    <scope>NUCLEOTIDE SEQUENCE</scope>
</reference>